<keyword evidence="5" id="KW-1185">Reference proteome</keyword>
<keyword evidence="2" id="KW-0804">Transcription</keyword>
<evidence type="ECO:0000256" key="1">
    <source>
        <dbReference type="ARBA" id="ARBA00007692"/>
    </source>
</evidence>
<dbReference type="GO" id="GO:0006353">
    <property type="term" value="P:DNA-templated transcription termination"/>
    <property type="evidence" value="ECO:0007669"/>
    <property type="project" value="UniProtKB-KW"/>
</dbReference>
<name>A0A4Y7KWC8_PAPSO</name>
<proteinExistence type="inferred from homology"/>
<protein>
    <submittedName>
        <fullName evidence="4">Uncharacterized protein</fullName>
    </submittedName>
</protein>
<gene>
    <name evidence="4" type="ORF">C5167_000392</name>
</gene>
<comment type="similarity">
    <text evidence="1">Belongs to the mTERF family.</text>
</comment>
<dbReference type="Gramene" id="RZC76215">
    <property type="protein sequence ID" value="RZC76215"/>
    <property type="gene ID" value="C5167_000392"/>
</dbReference>
<dbReference type="AlphaFoldDB" id="A0A4Y7KWC8"/>
<dbReference type="Gene3D" id="1.25.70.10">
    <property type="entry name" value="Transcription termination factor 3, mitochondrial"/>
    <property type="match status" value="1"/>
</dbReference>
<evidence type="ECO:0000313" key="5">
    <source>
        <dbReference type="Proteomes" id="UP000316621"/>
    </source>
</evidence>
<dbReference type="PANTHER" id="PTHR13068:SF236">
    <property type="entry name" value="OS02G0749800 PROTEIN"/>
    <property type="match status" value="1"/>
</dbReference>
<accession>A0A4Y7KWC8</accession>
<keyword evidence="3" id="KW-0809">Transit peptide</keyword>
<reference evidence="4 5" key="1">
    <citation type="journal article" date="2018" name="Science">
        <title>The opium poppy genome and morphinan production.</title>
        <authorList>
            <person name="Guo L."/>
            <person name="Winzer T."/>
            <person name="Yang X."/>
            <person name="Li Y."/>
            <person name="Ning Z."/>
            <person name="He Z."/>
            <person name="Teodor R."/>
            <person name="Lu Y."/>
            <person name="Bowser T.A."/>
            <person name="Graham I.A."/>
            <person name="Ye K."/>
        </authorList>
    </citation>
    <scope>NUCLEOTIDE SEQUENCE [LARGE SCALE GENOMIC DNA]</scope>
    <source>
        <strain evidence="5">cv. HN1</strain>
        <tissue evidence="4">Leaves</tissue>
    </source>
</reference>
<sequence length="125" mass="14631">MIKRDAWIISADRVRRVMVNVEPLRNEGVPETNISKYLILHPKVFTANRFVEILEKVKEMGFNHVEITFLKAVDMLTVMGEDCWRNKMDVFKRCGGWSEDQVQSAFRKDPKCFKASEKTFLKGFD</sequence>
<keyword evidence="2" id="KW-0805">Transcription regulation</keyword>
<dbReference type="EMBL" id="CM010723">
    <property type="protein sequence ID" value="RZC76215.1"/>
    <property type="molecule type" value="Genomic_DNA"/>
</dbReference>
<dbReference type="PANTHER" id="PTHR13068">
    <property type="entry name" value="CGI-12 PROTEIN-RELATED"/>
    <property type="match status" value="1"/>
</dbReference>
<evidence type="ECO:0000256" key="3">
    <source>
        <dbReference type="ARBA" id="ARBA00022946"/>
    </source>
</evidence>
<keyword evidence="2" id="KW-0806">Transcription termination</keyword>
<evidence type="ECO:0000256" key="2">
    <source>
        <dbReference type="ARBA" id="ARBA00022472"/>
    </source>
</evidence>
<dbReference type="GO" id="GO:0003676">
    <property type="term" value="F:nucleic acid binding"/>
    <property type="evidence" value="ECO:0007669"/>
    <property type="project" value="InterPro"/>
</dbReference>
<dbReference type="InterPro" id="IPR038538">
    <property type="entry name" value="MTERF_sf"/>
</dbReference>
<organism evidence="4 5">
    <name type="scientific">Papaver somniferum</name>
    <name type="common">Opium poppy</name>
    <dbReference type="NCBI Taxonomy" id="3469"/>
    <lineage>
        <taxon>Eukaryota</taxon>
        <taxon>Viridiplantae</taxon>
        <taxon>Streptophyta</taxon>
        <taxon>Embryophyta</taxon>
        <taxon>Tracheophyta</taxon>
        <taxon>Spermatophyta</taxon>
        <taxon>Magnoliopsida</taxon>
        <taxon>Ranunculales</taxon>
        <taxon>Papaveraceae</taxon>
        <taxon>Papaveroideae</taxon>
        <taxon>Papaver</taxon>
    </lineage>
</organism>
<dbReference type="Proteomes" id="UP000316621">
    <property type="component" value="Chromosome 9"/>
</dbReference>
<evidence type="ECO:0000313" key="4">
    <source>
        <dbReference type="EMBL" id="RZC76215.1"/>
    </source>
</evidence>
<dbReference type="InterPro" id="IPR003690">
    <property type="entry name" value="MTERF"/>
</dbReference>